<dbReference type="STRING" id="1424334.W822_05870"/>
<dbReference type="InterPro" id="IPR009057">
    <property type="entry name" value="Homeodomain-like_sf"/>
</dbReference>
<dbReference type="InterPro" id="IPR052057">
    <property type="entry name" value="IS150/IS1296_orfA-like"/>
</dbReference>
<gene>
    <name evidence="4" type="ORF">W822_05870</name>
</gene>
<feature type="compositionally biased region" description="Polar residues" evidence="2">
    <location>
        <begin position="136"/>
        <end position="145"/>
    </location>
</feature>
<comment type="caution">
    <text evidence="4">The sequence shown here is derived from an EMBL/GenBank/DDBJ whole genome shotgun (WGS) entry which is preliminary data.</text>
</comment>
<reference evidence="4 5" key="1">
    <citation type="journal article" date="2014" name="Genome Announc.">
        <title>Draft Genome Sequence of Advenella kashmirensis Strain W13003, a Polycyclic Aromatic Hydrocarbon-Degrading Bacterium.</title>
        <authorList>
            <person name="Wang X."/>
            <person name="Jin D."/>
            <person name="Zhou L."/>
            <person name="Wu L."/>
            <person name="An W."/>
            <person name="Zhao L."/>
        </authorList>
    </citation>
    <scope>NUCLEOTIDE SEQUENCE [LARGE SCALE GENOMIC DNA]</scope>
    <source>
        <strain evidence="4 5">W13003</strain>
    </source>
</reference>
<evidence type="ECO:0000256" key="1">
    <source>
        <dbReference type="ARBA" id="ARBA00038232"/>
    </source>
</evidence>
<dbReference type="PANTHER" id="PTHR33795:SF1">
    <property type="entry name" value="INSERTION ELEMENT IS150 PROTEIN INSJ"/>
    <property type="match status" value="1"/>
</dbReference>
<dbReference type="AlphaFoldDB" id="V8QX67"/>
<evidence type="ECO:0000256" key="2">
    <source>
        <dbReference type="SAM" id="MobiDB-lite"/>
    </source>
</evidence>
<organism evidence="4 5">
    <name type="scientific">Advenella kashmirensis W13003</name>
    <dbReference type="NCBI Taxonomy" id="1424334"/>
    <lineage>
        <taxon>Bacteria</taxon>
        <taxon>Pseudomonadati</taxon>
        <taxon>Pseudomonadota</taxon>
        <taxon>Betaproteobacteria</taxon>
        <taxon>Burkholderiales</taxon>
        <taxon>Alcaligenaceae</taxon>
    </lineage>
</organism>
<dbReference type="PANTHER" id="PTHR33795">
    <property type="entry name" value="INSERTION ELEMENT IS150 PROTEIN INSJ"/>
    <property type="match status" value="1"/>
</dbReference>
<feature type="domain" description="Insertion element IS150 protein InsJ-like helix-turn-helix" evidence="3">
    <location>
        <begin position="74"/>
        <end position="129"/>
    </location>
</feature>
<dbReference type="EMBL" id="AYXT01000005">
    <property type="protein sequence ID" value="ETF03594.1"/>
    <property type="molecule type" value="Genomic_DNA"/>
</dbReference>
<dbReference type="InterPro" id="IPR010921">
    <property type="entry name" value="Trp_repressor/repl_initiator"/>
</dbReference>
<sequence>MDINPTFGVFFMTKYDEQFKLAVVLSYEAGTQGSKALAARFGIAASQIRRWIYSYQQHGMDGLRKKTSHYSAEFKLSVLQQMQSEELSATQATALFNIRGGATVVTTWQRLYHEGGLPALQPKQRGRPKMAPAKPTSCTAAPTDSRSLEDLRKENEYLRAEVAYLKKLRALLQAKEQAAPKKRK</sequence>
<dbReference type="InterPro" id="IPR036388">
    <property type="entry name" value="WH-like_DNA-bd_sf"/>
</dbReference>
<dbReference type="Pfam" id="PF13518">
    <property type="entry name" value="HTH_28"/>
    <property type="match status" value="2"/>
</dbReference>
<dbReference type="GO" id="GO:0043565">
    <property type="term" value="F:sequence-specific DNA binding"/>
    <property type="evidence" value="ECO:0007669"/>
    <property type="project" value="InterPro"/>
</dbReference>
<dbReference type="Gene3D" id="1.10.10.10">
    <property type="entry name" value="Winged helix-like DNA-binding domain superfamily/Winged helix DNA-binding domain"/>
    <property type="match status" value="2"/>
</dbReference>
<dbReference type="SUPFAM" id="SSF48295">
    <property type="entry name" value="TrpR-like"/>
    <property type="match status" value="1"/>
</dbReference>
<dbReference type="PATRIC" id="fig|1424334.3.peg.1172"/>
<proteinExistence type="inferred from homology"/>
<evidence type="ECO:0000313" key="5">
    <source>
        <dbReference type="Proteomes" id="UP000018733"/>
    </source>
</evidence>
<protein>
    <recommendedName>
        <fullName evidence="3">Insertion element IS150 protein InsJ-like helix-turn-helix domain-containing protein</fullName>
    </recommendedName>
</protein>
<evidence type="ECO:0000259" key="3">
    <source>
        <dbReference type="Pfam" id="PF13518"/>
    </source>
</evidence>
<feature type="domain" description="Insertion element IS150 protein InsJ-like helix-turn-helix" evidence="3">
    <location>
        <begin position="19"/>
        <end position="66"/>
    </location>
</feature>
<name>V8QX67_9BURK</name>
<feature type="region of interest" description="Disordered" evidence="2">
    <location>
        <begin position="119"/>
        <end position="149"/>
    </location>
</feature>
<dbReference type="InterPro" id="IPR055247">
    <property type="entry name" value="InsJ-like_HTH"/>
</dbReference>
<evidence type="ECO:0000313" key="4">
    <source>
        <dbReference type="EMBL" id="ETF03594.1"/>
    </source>
</evidence>
<comment type="similarity">
    <text evidence="1">Belongs to the IS150/IS1296 orfA family.</text>
</comment>
<dbReference type="eggNOG" id="COG2963">
    <property type="taxonomic scope" value="Bacteria"/>
</dbReference>
<dbReference type="SUPFAM" id="SSF46689">
    <property type="entry name" value="Homeodomain-like"/>
    <property type="match status" value="1"/>
</dbReference>
<accession>V8QX67</accession>
<dbReference type="HOGENOM" id="CLU_027402_17_0_4"/>
<keyword evidence="5" id="KW-1185">Reference proteome</keyword>
<dbReference type="Proteomes" id="UP000018733">
    <property type="component" value="Unassembled WGS sequence"/>
</dbReference>